<dbReference type="SUPFAM" id="SSF53335">
    <property type="entry name" value="S-adenosyl-L-methionine-dependent methyltransferases"/>
    <property type="match status" value="1"/>
</dbReference>
<keyword evidence="2" id="KW-1185">Reference proteome</keyword>
<protein>
    <submittedName>
        <fullName evidence="1">Methyltransferase family protein</fullName>
    </submittedName>
</protein>
<comment type="caution">
    <text evidence="1">The sequence shown here is derived from an EMBL/GenBank/DDBJ whole genome shotgun (WGS) entry which is preliminary data.</text>
</comment>
<gene>
    <name evidence="1" type="ORF">C8P70_10626</name>
</gene>
<dbReference type="Gene3D" id="3.40.50.150">
    <property type="entry name" value="Vaccinia Virus protein VP39"/>
    <property type="match status" value="1"/>
</dbReference>
<accession>A0A4R7F046</accession>
<dbReference type="GO" id="GO:0032259">
    <property type="term" value="P:methylation"/>
    <property type="evidence" value="ECO:0007669"/>
    <property type="project" value="UniProtKB-KW"/>
</dbReference>
<keyword evidence="1" id="KW-0489">Methyltransferase</keyword>
<dbReference type="Pfam" id="PF13489">
    <property type="entry name" value="Methyltransf_23"/>
    <property type="match status" value="1"/>
</dbReference>
<name>A0A4R7F046_9FLAO</name>
<evidence type="ECO:0000313" key="1">
    <source>
        <dbReference type="EMBL" id="TDS63596.1"/>
    </source>
</evidence>
<proteinExistence type="predicted"/>
<dbReference type="GO" id="GO:0008168">
    <property type="term" value="F:methyltransferase activity"/>
    <property type="evidence" value="ECO:0007669"/>
    <property type="project" value="UniProtKB-KW"/>
</dbReference>
<organism evidence="1 2">
    <name type="scientific">Myroides indicus</name>
    <dbReference type="NCBI Taxonomy" id="1323422"/>
    <lineage>
        <taxon>Bacteria</taxon>
        <taxon>Pseudomonadati</taxon>
        <taxon>Bacteroidota</taxon>
        <taxon>Flavobacteriia</taxon>
        <taxon>Flavobacteriales</taxon>
        <taxon>Flavobacteriaceae</taxon>
        <taxon>Myroides</taxon>
    </lineage>
</organism>
<keyword evidence="1" id="KW-0808">Transferase</keyword>
<evidence type="ECO:0000313" key="2">
    <source>
        <dbReference type="Proteomes" id="UP000295215"/>
    </source>
</evidence>
<dbReference type="AlphaFoldDB" id="A0A4R7F046"/>
<dbReference type="EMBL" id="SOAG01000006">
    <property type="protein sequence ID" value="TDS63596.1"/>
    <property type="molecule type" value="Genomic_DNA"/>
</dbReference>
<sequence length="216" mass="25695">MHLKMNCTLCQTLLTEKADEEYYICSTCHAYVKDEALYFNAESEKKHYEYHNNDIHDIGYQNFTAPVTNTILKLCTREMIGLDYGCGKGPVVTEQLAEKGYRINLYDPYFYPNISYLNETYDYIFSCEVFEHFYNPFQELNKLNSILKKGGLLIIKTHLYKGQTEFKNWYYRKDLTHVFIYTFKTFEYIAQYFEFDIVLLTEKLIVLRNQKTTCPG</sequence>
<dbReference type="InterPro" id="IPR029063">
    <property type="entry name" value="SAM-dependent_MTases_sf"/>
</dbReference>
<reference evidence="1 2" key="1">
    <citation type="submission" date="2019-03" db="EMBL/GenBank/DDBJ databases">
        <title>Genomic Encyclopedia of Archaeal and Bacterial Type Strains, Phase II (KMG-II): from individual species to whole genera.</title>
        <authorList>
            <person name="Goeker M."/>
        </authorList>
    </citation>
    <scope>NUCLEOTIDE SEQUENCE [LARGE SCALE GENOMIC DNA]</scope>
    <source>
        <strain evidence="1 2">DSM 28213</strain>
    </source>
</reference>
<dbReference type="Proteomes" id="UP000295215">
    <property type="component" value="Unassembled WGS sequence"/>
</dbReference>